<accession>A0A813M1W2</accession>
<dbReference type="Proteomes" id="UP000663879">
    <property type="component" value="Unassembled WGS sequence"/>
</dbReference>
<evidence type="ECO:0000256" key="1">
    <source>
        <dbReference type="SAM" id="Coils"/>
    </source>
</evidence>
<comment type="caution">
    <text evidence="3">The sequence shown here is derived from an EMBL/GenBank/DDBJ whole genome shotgun (WGS) entry which is preliminary data.</text>
</comment>
<feature type="coiled-coil region" evidence="1">
    <location>
        <begin position="232"/>
        <end position="348"/>
    </location>
</feature>
<evidence type="ECO:0000313" key="4">
    <source>
        <dbReference type="Proteomes" id="UP000663879"/>
    </source>
</evidence>
<feature type="coiled-coil region" evidence="1">
    <location>
        <begin position="373"/>
        <end position="400"/>
    </location>
</feature>
<dbReference type="PANTHER" id="PTHR37915">
    <property type="match status" value="1"/>
</dbReference>
<protein>
    <submittedName>
        <fullName evidence="3">Uncharacterized protein</fullName>
    </submittedName>
</protein>
<dbReference type="OrthoDB" id="10037468at2759"/>
<feature type="coiled-coil region" evidence="1">
    <location>
        <begin position="425"/>
        <end position="456"/>
    </location>
</feature>
<evidence type="ECO:0000313" key="3">
    <source>
        <dbReference type="EMBL" id="CAF0706283.1"/>
    </source>
</evidence>
<keyword evidence="1" id="KW-0175">Coiled coil</keyword>
<keyword evidence="4" id="KW-1185">Reference proteome</keyword>
<sequence length="1578" mass="184015">MFDYENRFMSRSNSISDNREPYEIVIDKNLRSRAKRLQDDTREELSKVLERVENTLHEYERSSQQPFDQTISGSNIEFLVDINELQEILNDKVAKFKYKQRITVFIVGQCEAIEKKNILLEQLNDFFNDQQQNFDPGELNETNFDFDLENVKEEFEDAVEMTKIMGTRLDELNENIIQYLIANMTSKQTKALIERSRKKLEKGLLDARDEVSVLSERLNVSQAEINLRDDKIKALIKQIELKNSELKNLNNRKKILSDTNSKQESSVEESNLKDNEINLLKLKLKKKEQEINILNRKLAKSGIEIQDLAEEIKEINDEDNKEELNEQIKEQNDNINSLTDQKENSSELKLDDFEIKEIDVLKYKYEQDILTIRKEYETQLEIITNKLKEADVELAKFRKKPKPKAKPNQINKNLKFNKNQKKLKEKSLEIDLNEEAENLEKLEQDAENEKQLKMIDDLENGGDIEEIDLTTDDWVNVIPTEITKRYDMIRRYATAKINSLKKNYETLESTDREKIEKLKKQYFDHKKLWETEKLVLLNMKDMELNWDQERSDFLDQAELAYKLQVQAQDAAENAIKQLEEFITEDAKLDRENAENTIQILRERSRTFTSLSIGNKEEPIEDEIENFLQNTKKLSTEKSEKIQVTVDNFTIKFPNKQTMDKIIEYINFETSNKFTLILNHAPINSRPNTRNGKTSSQSQSPIRKQSSLKKESSYLNGAKDRKSAKPKKNLDMDKSDFEPSEIVEQVVSKIITDDEAVFNELRNSVRSRNSLRSKHLAQLEASKEKLNEIKTLATQKLIGMDQDLPLNEDELNRSYGLKRDATSARVKVASEAVLNRVSSSKTPKPSLNISIISHPIVLEYIKTYDIVVNFKNLILKHVPESPDQKGIFFKILERLNTLKTIEYDQEMTITPQIINMTSNVDTILNEIKLIFSDLIDEVVALKYDLLEKEKSLVLKSSRPNTSLVKEDLELQKLETRLAQKEDQLNEREYELKQLEADINQKIDKFKEEKEKMKEAYANLEAKYESETKKLKKQIEEHKIEIEEMTKKIQSMKTHESSLILPPIKRKSLDSTKTDVFSYLNRVKIIIFTRLDASQNEKRLRNALVKGTITEFDYQNVKNLMESYVNLQENRLVELMKFYLNLKQIQSIKENIQNEDIVNTEQFLENMQKLHEKKAIRYMEKVKKFKENRISLANQLTDALNDIEQQSGIFLVKPFCSYKGLDPNLHFMRLNKLTRSASAKKDDSRYSSNKIPNPNFPLFYQRPAVTDPDLLVPKLLNQSNWNVNDSMVQKSINTKKSIKSASEIGFILDTPKILEIDINRMMISQNHVASSVNSNEKFSSSVRSYLAFNRPHGTNRKEINQDSESNFNNFPGRNLNSPVLPPIVPNKNSLDQGKNESEIAKITEPTNGKSNIDNIEEHERGCCEFEEDDEDDNGKKPLEDGIIEENFINNYDVPYISDIDIKEFNVAVEKILDYIKIGFIDSYRFLSVLSGEQKKEMCHQFELNDIDFEKKGTRYEIVNIFKKTNSNKEKKLDHVSYILKRIASIELTSDIHVDDVVNNKPNQGEIVKRKRGRPKKNLRN</sequence>
<gene>
    <name evidence="3" type="ORF">OXX778_LOCUS353</name>
</gene>
<name>A0A813M1W2_9BILA</name>
<feature type="compositionally biased region" description="Polar residues" evidence="2">
    <location>
        <begin position="684"/>
        <end position="704"/>
    </location>
</feature>
<dbReference type="PANTHER" id="PTHR37915:SF3">
    <property type="match status" value="1"/>
</dbReference>
<reference evidence="3" key="1">
    <citation type="submission" date="2021-02" db="EMBL/GenBank/DDBJ databases">
        <authorList>
            <person name="Nowell W R."/>
        </authorList>
    </citation>
    <scope>NUCLEOTIDE SEQUENCE</scope>
    <source>
        <strain evidence="3">Ploen Becks lab</strain>
    </source>
</reference>
<dbReference type="EMBL" id="CAJNOC010000016">
    <property type="protein sequence ID" value="CAF0706283.1"/>
    <property type="molecule type" value="Genomic_DNA"/>
</dbReference>
<proteinExistence type="predicted"/>
<feature type="compositionally biased region" description="Basic and acidic residues" evidence="2">
    <location>
        <begin position="707"/>
        <end position="735"/>
    </location>
</feature>
<evidence type="ECO:0000256" key="2">
    <source>
        <dbReference type="SAM" id="MobiDB-lite"/>
    </source>
</evidence>
<organism evidence="3 4">
    <name type="scientific">Brachionus calyciflorus</name>
    <dbReference type="NCBI Taxonomy" id="104777"/>
    <lineage>
        <taxon>Eukaryota</taxon>
        <taxon>Metazoa</taxon>
        <taxon>Spiralia</taxon>
        <taxon>Gnathifera</taxon>
        <taxon>Rotifera</taxon>
        <taxon>Eurotatoria</taxon>
        <taxon>Monogononta</taxon>
        <taxon>Pseudotrocha</taxon>
        <taxon>Ploima</taxon>
        <taxon>Brachionidae</taxon>
        <taxon>Brachionus</taxon>
    </lineage>
</organism>
<feature type="coiled-coil region" evidence="1">
    <location>
        <begin position="962"/>
        <end position="1053"/>
    </location>
</feature>
<feature type="region of interest" description="Disordered" evidence="2">
    <location>
        <begin position="680"/>
        <end position="735"/>
    </location>
</feature>